<dbReference type="NCBIfam" id="TIGR04498">
    <property type="entry name" value="AbiV_defense"/>
    <property type="match status" value="1"/>
</dbReference>
<evidence type="ECO:0000313" key="1">
    <source>
        <dbReference type="EMBL" id="TWA97525.1"/>
    </source>
</evidence>
<dbReference type="EMBL" id="VITK01000006">
    <property type="protein sequence ID" value="TWA97525.1"/>
    <property type="molecule type" value="Genomic_DNA"/>
</dbReference>
<accession>A0A560DK85</accession>
<dbReference type="Proteomes" id="UP000319949">
    <property type="component" value="Unassembled WGS sequence"/>
</dbReference>
<sequence>MADALPEIDRELLSVIARGAEKTFDNAERLYFEAELLAKVGATARALCLHQISLEECSKIESMGAWATALVSGADVDQKGVLNALRQHASKNKTNAYMMEGSQAEKDAKANGDWEAMHDEFKKFQRAFHEMSNDAKNASLYVDWVEGEFRSPSERITQEMLGEIVTRNQMFLGIAQNGLKMLQRLDKSPADLQDLLVQFMDAAKQKRAQMPDDPVAAGSELVQAFLDAGLKRLREKRE</sequence>
<comment type="caution">
    <text evidence="1">The sequence shown here is derived from an EMBL/GenBank/DDBJ whole genome shotgun (WGS) entry which is preliminary data.</text>
</comment>
<protein>
    <submittedName>
        <fullName evidence="1">AbiV family abortive infection protein</fullName>
    </submittedName>
</protein>
<dbReference type="AlphaFoldDB" id="A0A560DK85"/>
<name>A0A560DK85_9BRAD</name>
<organism evidence="1 2">
    <name type="scientific">Bradyrhizobium stylosanthis</name>
    <dbReference type="NCBI Taxonomy" id="1803665"/>
    <lineage>
        <taxon>Bacteria</taxon>
        <taxon>Pseudomonadati</taxon>
        <taxon>Pseudomonadota</taxon>
        <taxon>Alphaproteobacteria</taxon>
        <taxon>Hyphomicrobiales</taxon>
        <taxon>Nitrobacteraceae</taxon>
        <taxon>Bradyrhizobium</taxon>
    </lineage>
</organism>
<evidence type="ECO:0000313" key="2">
    <source>
        <dbReference type="Proteomes" id="UP000319949"/>
    </source>
</evidence>
<reference evidence="1 2" key="1">
    <citation type="submission" date="2019-06" db="EMBL/GenBank/DDBJ databases">
        <title>Genomic Encyclopedia of Type Strains, Phase IV (KMG-V): Genome sequencing to study the core and pangenomes of soil and plant-associated prokaryotes.</title>
        <authorList>
            <person name="Whitman W."/>
        </authorList>
    </citation>
    <scope>NUCLEOTIDE SEQUENCE [LARGE SCALE GENOMIC DNA]</scope>
    <source>
        <strain evidence="1 2">BR 510</strain>
    </source>
</reference>
<dbReference type="OrthoDB" id="8076387at2"/>
<keyword evidence="2" id="KW-1185">Reference proteome</keyword>
<dbReference type="Pfam" id="PF18728">
    <property type="entry name" value="HEPN_AbiV"/>
    <property type="match status" value="1"/>
</dbReference>
<gene>
    <name evidence="1" type="ORF">FBZ96_106584</name>
</gene>
<proteinExistence type="predicted"/>
<dbReference type="InterPro" id="IPR030987">
    <property type="entry name" value="AbiV"/>
</dbReference>
<dbReference type="RefSeq" id="WP_145666608.1">
    <property type="nucleotide sequence ID" value="NZ_VITK01000006.1"/>
</dbReference>